<dbReference type="GO" id="GO:0003691">
    <property type="term" value="F:double-stranded telomeric DNA binding"/>
    <property type="evidence" value="ECO:0007669"/>
    <property type="project" value="TreeGrafter"/>
</dbReference>
<dbReference type="InterPro" id="IPR052833">
    <property type="entry name" value="Telomeric_DNA-bd_trans-reg"/>
</dbReference>
<organism evidence="2 3">
    <name type="scientific">Lasallia pustulata</name>
    <dbReference type="NCBI Taxonomy" id="136370"/>
    <lineage>
        <taxon>Eukaryota</taxon>
        <taxon>Fungi</taxon>
        <taxon>Dikarya</taxon>
        <taxon>Ascomycota</taxon>
        <taxon>Pezizomycotina</taxon>
        <taxon>Lecanoromycetes</taxon>
        <taxon>OSLEUM clade</taxon>
        <taxon>Umbilicariomycetidae</taxon>
        <taxon>Umbilicariales</taxon>
        <taxon>Umbilicariaceae</taxon>
        <taxon>Lasallia</taxon>
    </lineage>
</organism>
<dbReference type="AlphaFoldDB" id="A0A1W5D7H6"/>
<dbReference type="SUPFAM" id="SSF46689">
    <property type="entry name" value="Homeodomain-like"/>
    <property type="match status" value="1"/>
</dbReference>
<dbReference type="PANTHER" id="PTHR47807">
    <property type="entry name" value="PROTEIN TBF1"/>
    <property type="match status" value="1"/>
</dbReference>
<reference evidence="3" key="1">
    <citation type="submission" date="2017-03" db="EMBL/GenBank/DDBJ databases">
        <authorList>
            <person name="Sharma R."/>
            <person name="Thines M."/>
        </authorList>
    </citation>
    <scope>NUCLEOTIDE SEQUENCE [LARGE SCALE GENOMIC DNA]</scope>
</reference>
<feature type="non-terminal residue" evidence="2">
    <location>
        <position position="70"/>
    </location>
</feature>
<dbReference type="Gene3D" id="1.10.10.60">
    <property type="entry name" value="Homeodomain-like"/>
    <property type="match status" value="1"/>
</dbReference>
<dbReference type="EMBL" id="FWEW01003422">
    <property type="protein sequence ID" value="SLM39128.1"/>
    <property type="molecule type" value="Genomic_DNA"/>
</dbReference>
<keyword evidence="3" id="KW-1185">Reference proteome</keyword>
<dbReference type="GO" id="GO:0010833">
    <property type="term" value="P:telomere maintenance via telomere lengthening"/>
    <property type="evidence" value="ECO:0007669"/>
    <property type="project" value="TreeGrafter"/>
</dbReference>
<evidence type="ECO:0000259" key="1">
    <source>
        <dbReference type="Pfam" id="PF00249"/>
    </source>
</evidence>
<dbReference type="PANTHER" id="PTHR47807:SF1">
    <property type="entry name" value="PROTEIN TBF1"/>
    <property type="match status" value="1"/>
</dbReference>
<sequence length="70" mass="8143">MAKNQQKPAQTRRPWSEEEVDRLIDLIERNGTSWSALLIIDKTMKPPLLQDRGQVGLKDKARNIKIDFLK</sequence>
<dbReference type="Proteomes" id="UP000192927">
    <property type="component" value="Unassembled WGS sequence"/>
</dbReference>
<feature type="domain" description="Myb-like" evidence="1">
    <location>
        <begin position="12"/>
        <end position="37"/>
    </location>
</feature>
<keyword evidence="2" id="KW-0238">DNA-binding</keyword>
<dbReference type="Pfam" id="PF00249">
    <property type="entry name" value="Myb_DNA-binding"/>
    <property type="match status" value="1"/>
</dbReference>
<evidence type="ECO:0000313" key="2">
    <source>
        <dbReference type="EMBL" id="SLM39128.1"/>
    </source>
</evidence>
<dbReference type="InterPro" id="IPR009057">
    <property type="entry name" value="Homeodomain-like_sf"/>
</dbReference>
<dbReference type="InterPro" id="IPR001005">
    <property type="entry name" value="SANT/Myb"/>
</dbReference>
<protein>
    <submittedName>
        <fullName evidence="2">Myb-like dna-binding</fullName>
    </submittedName>
</protein>
<evidence type="ECO:0000313" key="3">
    <source>
        <dbReference type="Proteomes" id="UP000192927"/>
    </source>
</evidence>
<name>A0A1W5D7H6_9LECA</name>
<accession>A0A1W5D7H6</accession>
<proteinExistence type="predicted"/>